<dbReference type="Proteomes" id="UP000550707">
    <property type="component" value="Unassembled WGS sequence"/>
</dbReference>
<gene>
    <name evidence="1" type="ORF">HJG59_011107</name>
</gene>
<evidence type="ECO:0000313" key="2">
    <source>
        <dbReference type="Proteomes" id="UP000550707"/>
    </source>
</evidence>
<dbReference type="InParanoid" id="A0A7J8HCB3"/>
<accession>A0A7J8HCB3</accession>
<comment type="caution">
    <text evidence="1">The sequence shown here is derived from an EMBL/GenBank/DDBJ whole genome shotgun (WGS) entry which is preliminary data.</text>
</comment>
<keyword evidence="2" id="KW-1185">Reference proteome</keyword>
<reference evidence="1 2" key="1">
    <citation type="journal article" date="2020" name="Nature">
        <title>Six reference-quality genomes reveal evolution of bat adaptations.</title>
        <authorList>
            <person name="Jebb D."/>
            <person name="Huang Z."/>
            <person name="Pippel M."/>
            <person name="Hughes G.M."/>
            <person name="Lavrichenko K."/>
            <person name="Devanna P."/>
            <person name="Winkler S."/>
            <person name="Jermiin L.S."/>
            <person name="Skirmuntt E.C."/>
            <person name="Katzourakis A."/>
            <person name="Burkitt-Gray L."/>
            <person name="Ray D.A."/>
            <person name="Sullivan K.A.M."/>
            <person name="Roscito J.G."/>
            <person name="Kirilenko B.M."/>
            <person name="Davalos L.M."/>
            <person name="Corthals A.P."/>
            <person name="Power M.L."/>
            <person name="Jones G."/>
            <person name="Ransome R.D."/>
            <person name="Dechmann D.K.N."/>
            <person name="Locatelli A.G."/>
            <person name="Puechmaille S.J."/>
            <person name="Fedrigo O."/>
            <person name="Jarvis E.D."/>
            <person name="Hiller M."/>
            <person name="Vernes S.C."/>
            <person name="Myers E.W."/>
            <person name="Teeling E.C."/>
        </authorList>
    </citation>
    <scope>NUCLEOTIDE SEQUENCE [LARGE SCALE GENOMIC DNA]</scope>
    <source>
        <strain evidence="1">MMolMol1</strain>
        <tissue evidence="1">Muscle</tissue>
    </source>
</reference>
<protein>
    <submittedName>
        <fullName evidence="1">Uncharacterized protein</fullName>
    </submittedName>
</protein>
<dbReference type="EMBL" id="JACASF010000007">
    <property type="protein sequence ID" value="KAF6469730.1"/>
    <property type="molecule type" value="Genomic_DNA"/>
</dbReference>
<proteinExistence type="predicted"/>
<dbReference type="AlphaFoldDB" id="A0A7J8HCB3"/>
<name>A0A7J8HCB3_MOLMO</name>
<sequence>MRLSLIKYLRMQSKSYLSQEHVLNKPRPHPSSQFLNLFTTLFWSDFSIYKYSVNNIALGLFLYLFLACFPSIKYEFLGSKKHSINVWRPPHRHTAVARVCSVLTPHGAWSTGWMLCTATWGRSPLKGDGITQSPLTVAPLMIHSAFRLGANRS</sequence>
<evidence type="ECO:0000313" key="1">
    <source>
        <dbReference type="EMBL" id="KAF6469730.1"/>
    </source>
</evidence>
<organism evidence="1 2">
    <name type="scientific">Molossus molossus</name>
    <name type="common">Pallas' mastiff bat</name>
    <name type="synonym">Vespertilio molossus</name>
    <dbReference type="NCBI Taxonomy" id="27622"/>
    <lineage>
        <taxon>Eukaryota</taxon>
        <taxon>Metazoa</taxon>
        <taxon>Chordata</taxon>
        <taxon>Craniata</taxon>
        <taxon>Vertebrata</taxon>
        <taxon>Euteleostomi</taxon>
        <taxon>Mammalia</taxon>
        <taxon>Eutheria</taxon>
        <taxon>Laurasiatheria</taxon>
        <taxon>Chiroptera</taxon>
        <taxon>Yangochiroptera</taxon>
        <taxon>Molossidae</taxon>
        <taxon>Molossus</taxon>
    </lineage>
</organism>